<dbReference type="SUPFAM" id="SSF57701">
    <property type="entry name" value="Zn2/Cys6 DNA-binding domain"/>
    <property type="match status" value="1"/>
</dbReference>
<organism evidence="4 5">
    <name type="scientific">Didymella exigua CBS 183.55</name>
    <dbReference type="NCBI Taxonomy" id="1150837"/>
    <lineage>
        <taxon>Eukaryota</taxon>
        <taxon>Fungi</taxon>
        <taxon>Dikarya</taxon>
        <taxon>Ascomycota</taxon>
        <taxon>Pezizomycotina</taxon>
        <taxon>Dothideomycetes</taxon>
        <taxon>Pleosporomycetidae</taxon>
        <taxon>Pleosporales</taxon>
        <taxon>Pleosporineae</taxon>
        <taxon>Didymellaceae</taxon>
        <taxon>Didymella</taxon>
    </lineage>
</organism>
<keyword evidence="5" id="KW-1185">Reference proteome</keyword>
<evidence type="ECO:0000313" key="5">
    <source>
        <dbReference type="Proteomes" id="UP000800082"/>
    </source>
</evidence>
<protein>
    <recommendedName>
        <fullName evidence="3">Zn(2)-C6 fungal-type domain-containing protein</fullName>
    </recommendedName>
</protein>
<dbReference type="GO" id="GO:0005634">
    <property type="term" value="C:nucleus"/>
    <property type="evidence" value="ECO:0007669"/>
    <property type="project" value="UniProtKB-SubCell"/>
</dbReference>
<evidence type="ECO:0000256" key="2">
    <source>
        <dbReference type="ARBA" id="ARBA00023242"/>
    </source>
</evidence>
<dbReference type="AlphaFoldDB" id="A0A6A5RDL1"/>
<dbReference type="InterPro" id="IPR036864">
    <property type="entry name" value="Zn2-C6_fun-type_DNA-bd_sf"/>
</dbReference>
<feature type="domain" description="Zn(2)-C6 fungal-type" evidence="3">
    <location>
        <begin position="14"/>
        <end position="42"/>
    </location>
</feature>
<dbReference type="InterPro" id="IPR021858">
    <property type="entry name" value="Fun_TF"/>
</dbReference>
<accession>A0A6A5RDL1</accession>
<reference evidence="4" key="1">
    <citation type="journal article" date="2020" name="Stud. Mycol.">
        <title>101 Dothideomycetes genomes: a test case for predicting lifestyles and emergence of pathogens.</title>
        <authorList>
            <person name="Haridas S."/>
            <person name="Albert R."/>
            <person name="Binder M."/>
            <person name="Bloem J."/>
            <person name="Labutti K."/>
            <person name="Salamov A."/>
            <person name="Andreopoulos B."/>
            <person name="Baker S."/>
            <person name="Barry K."/>
            <person name="Bills G."/>
            <person name="Bluhm B."/>
            <person name="Cannon C."/>
            <person name="Castanera R."/>
            <person name="Culley D."/>
            <person name="Daum C."/>
            <person name="Ezra D."/>
            <person name="Gonzalez J."/>
            <person name="Henrissat B."/>
            <person name="Kuo A."/>
            <person name="Liang C."/>
            <person name="Lipzen A."/>
            <person name="Lutzoni F."/>
            <person name="Magnuson J."/>
            <person name="Mondo S."/>
            <person name="Nolan M."/>
            <person name="Ohm R."/>
            <person name="Pangilinan J."/>
            <person name="Park H.-J."/>
            <person name="Ramirez L."/>
            <person name="Alfaro M."/>
            <person name="Sun H."/>
            <person name="Tritt A."/>
            <person name="Yoshinaga Y."/>
            <person name="Zwiers L.-H."/>
            <person name="Turgeon B."/>
            <person name="Goodwin S."/>
            <person name="Spatafora J."/>
            <person name="Crous P."/>
            <person name="Grigoriev I."/>
        </authorList>
    </citation>
    <scope>NUCLEOTIDE SEQUENCE</scope>
    <source>
        <strain evidence="4">CBS 183.55</strain>
    </source>
</reference>
<dbReference type="PANTHER" id="PTHR37534">
    <property type="entry name" value="TRANSCRIPTIONAL ACTIVATOR PROTEIN UGA3"/>
    <property type="match status" value="1"/>
</dbReference>
<dbReference type="GO" id="GO:0000976">
    <property type="term" value="F:transcription cis-regulatory region binding"/>
    <property type="evidence" value="ECO:0007669"/>
    <property type="project" value="TreeGrafter"/>
</dbReference>
<dbReference type="PANTHER" id="PTHR37534:SF48">
    <property type="entry name" value="FINGER DOMAIN PROTEIN, PUTATIVE-RELATED"/>
    <property type="match status" value="1"/>
</dbReference>
<evidence type="ECO:0000259" key="3">
    <source>
        <dbReference type="PROSITE" id="PS50048"/>
    </source>
</evidence>
<name>A0A6A5RDL1_9PLEO</name>
<dbReference type="OrthoDB" id="5386330at2759"/>
<dbReference type="RefSeq" id="XP_033446014.1">
    <property type="nucleotide sequence ID" value="XM_033596581.1"/>
</dbReference>
<dbReference type="GO" id="GO:0000981">
    <property type="term" value="F:DNA-binding transcription factor activity, RNA polymerase II-specific"/>
    <property type="evidence" value="ECO:0007669"/>
    <property type="project" value="InterPro"/>
</dbReference>
<evidence type="ECO:0000256" key="1">
    <source>
        <dbReference type="ARBA" id="ARBA00004123"/>
    </source>
</evidence>
<comment type="subcellular location">
    <subcellularLocation>
        <location evidence="1">Nucleus</location>
    </subcellularLocation>
</comment>
<keyword evidence="2" id="KW-0539">Nucleus</keyword>
<dbReference type="PROSITE" id="PS50048">
    <property type="entry name" value="ZN2_CY6_FUNGAL_2"/>
    <property type="match status" value="1"/>
</dbReference>
<dbReference type="InterPro" id="IPR001138">
    <property type="entry name" value="Zn2Cys6_DnaBD"/>
</dbReference>
<dbReference type="CDD" id="cd00067">
    <property type="entry name" value="GAL4"/>
    <property type="match status" value="1"/>
</dbReference>
<dbReference type="Proteomes" id="UP000800082">
    <property type="component" value="Unassembled WGS sequence"/>
</dbReference>
<evidence type="ECO:0000313" key="4">
    <source>
        <dbReference type="EMBL" id="KAF1925762.1"/>
    </source>
</evidence>
<dbReference type="GeneID" id="54354248"/>
<sequence>MKRTENGEKKATRQCWECLKRRLVCDHNLPHCKKCIKAGKECPGYDEQKPLQWVEPGRVTSRRRKKDTTPKVYTIGPKGARFAAPTIASLPAEKSSKSDSSVLTTQDVGLTFKWELPQHSRQYILEEPRVTAEAVELYKSQLATLLVHEEKAAWWHSMTAEEQTEHITMMAAEAAAGVGVGQQIMRIGSQKAIRAVVERGHAWEAAMLLQSDKDPLEKLKRLLWIMEMNQLPSYEHLSNETSEVVQAVNYFNVRIYPDVKETDSLVPNPAVIHFPVWALHILPPAMHHTLVCLGLNHYIHSLPEGSNRALVVGNRSKVYKYRGLAIRALSENVARETTCSSDLTISSILMFMAMEVQNSSAGDWRLHAHGMKRLIDMRGGFSSLLRSAPHLTSAMVIFTVIVTFSNTLGLAADQISITEPIEQHIEEVEKYYSLIFPYLLCPPTLFIEIIRINRLRWEVTNAPFDNPYQHTLDAHDILARVEAFEPGDWAQPGENHEDWQLIGSIYQSAIALYCTMSLQAVGTLPDSLEMVTMRTIHAERLFEDLKTSARSRHLRKFSLFPLCVLGVEAGFHDQPSTRTWIERRLDDHSRLLGTSSPLKARAVLRRYWQRKKAGWDECFDGLYVCIL</sequence>
<dbReference type="GO" id="GO:0045944">
    <property type="term" value="P:positive regulation of transcription by RNA polymerase II"/>
    <property type="evidence" value="ECO:0007669"/>
    <property type="project" value="TreeGrafter"/>
</dbReference>
<dbReference type="SMART" id="SM00066">
    <property type="entry name" value="GAL4"/>
    <property type="match status" value="1"/>
</dbReference>
<dbReference type="GO" id="GO:0008270">
    <property type="term" value="F:zinc ion binding"/>
    <property type="evidence" value="ECO:0007669"/>
    <property type="project" value="InterPro"/>
</dbReference>
<proteinExistence type="predicted"/>
<dbReference type="Pfam" id="PF00172">
    <property type="entry name" value="Zn_clus"/>
    <property type="match status" value="1"/>
</dbReference>
<dbReference type="EMBL" id="ML978981">
    <property type="protein sequence ID" value="KAF1925762.1"/>
    <property type="molecule type" value="Genomic_DNA"/>
</dbReference>
<dbReference type="Pfam" id="PF11951">
    <property type="entry name" value="Fungal_trans_2"/>
    <property type="match status" value="1"/>
</dbReference>
<gene>
    <name evidence="4" type="ORF">M421DRAFT_69063</name>
</gene>